<feature type="domain" description="C2H2-type" evidence="15">
    <location>
        <begin position="240"/>
        <end position="267"/>
    </location>
</feature>
<dbReference type="SMART" id="SM00355">
    <property type="entry name" value="ZnF_C2H2"/>
    <property type="match status" value="7"/>
</dbReference>
<keyword evidence="11" id="KW-0238">DNA-binding</keyword>
<feature type="compositionally biased region" description="Basic residues" evidence="14">
    <location>
        <begin position="565"/>
        <end position="575"/>
    </location>
</feature>
<proteinExistence type="inferred from homology"/>
<dbReference type="Gene3D" id="3.30.160.60">
    <property type="entry name" value="Classic Zinc Finger"/>
    <property type="match status" value="1"/>
</dbReference>
<evidence type="ECO:0000256" key="2">
    <source>
        <dbReference type="ARBA" id="ARBA00004123"/>
    </source>
</evidence>
<keyword evidence="8" id="KW-0677">Repeat</keyword>
<feature type="domain" description="C2H2-type" evidence="15">
    <location>
        <begin position="628"/>
        <end position="655"/>
    </location>
</feature>
<feature type="compositionally biased region" description="Low complexity" evidence="14">
    <location>
        <begin position="354"/>
        <end position="372"/>
    </location>
</feature>
<reference evidence="16 17" key="1">
    <citation type="submission" date="2023-03" db="EMBL/GenBank/DDBJ databases">
        <title>High recombination rates correlate with genetic variation in Cardiocondyla obscurior ants.</title>
        <authorList>
            <person name="Errbii M."/>
        </authorList>
    </citation>
    <scope>NUCLEOTIDE SEQUENCE [LARGE SCALE GENOMIC DNA]</scope>
    <source>
        <strain evidence="16">Alpha-2009</strain>
        <tissue evidence="16">Whole body</tissue>
    </source>
</reference>
<dbReference type="PANTHER" id="PTHR24392">
    <property type="entry name" value="ZINC FINGER PROTEIN"/>
    <property type="match status" value="1"/>
</dbReference>
<evidence type="ECO:0000256" key="6">
    <source>
        <dbReference type="ARBA" id="ARBA00022492"/>
    </source>
</evidence>
<comment type="similarity">
    <text evidence="3">Belongs to the hunchback C2H2-type zinc-finger protein family.</text>
</comment>
<dbReference type="PROSITE" id="PS00028">
    <property type="entry name" value="ZINC_FINGER_C2H2_1"/>
    <property type="match status" value="2"/>
</dbReference>
<evidence type="ECO:0000256" key="12">
    <source>
        <dbReference type="ARBA" id="ARBA00023242"/>
    </source>
</evidence>
<gene>
    <name evidence="16" type="ORF">PUN28_018369</name>
</gene>
<feature type="compositionally biased region" description="Basic and acidic residues" evidence="14">
    <location>
        <begin position="1"/>
        <end position="10"/>
    </location>
</feature>
<dbReference type="InterPro" id="IPR036236">
    <property type="entry name" value="Znf_C2H2_sf"/>
</dbReference>
<feature type="compositionally biased region" description="Polar residues" evidence="14">
    <location>
        <begin position="505"/>
        <end position="525"/>
    </location>
</feature>
<keyword evidence="7" id="KW-0479">Metal-binding</keyword>
<evidence type="ECO:0000256" key="3">
    <source>
        <dbReference type="ARBA" id="ARBA00007746"/>
    </source>
</evidence>
<dbReference type="PANTHER" id="PTHR24392:SF49">
    <property type="entry name" value="PROTEIN HUNCHBACK"/>
    <property type="match status" value="1"/>
</dbReference>
<evidence type="ECO:0000256" key="7">
    <source>
        <dbReference type="ARBA" id="ARBA00022723"/>
    </source>
</evidence>
<dbReference type="AlphaFoldDB" id="A0AAW2EJ95"/>
<evidence type="ECO:0000256" key="13">
    <source>
        <dbReference type="PROSITE-ProRule" id="PRU00042"/>
    </source>
</evidence>
<comment type="caution">
    <text evidence="16">The sequence shown here is derived from an EMBL/GenBank/DDBJ whole genome shotgun (WGS) entry which is preliminary data.</text>
</comment>
<keyword evidence="17" id="KW-1185">Reference proteome</keyword>
<keyword evidence="6" id="KW-0302">Gap protein</keyword>
<evidence type="ECO:0000256" key="4">
    <source>
        <dbReference type="ARBA" id="ARBA00013638"/>
    </source>
</evidence>
<evidence type="ECO:0000259" key="15">
    <source>
        <dbReference type="PROSITE" id="PS50157"/>
    </source>
</evidence>
<evidence type="ECO:0000256" key="11">
    <source>
        <dbReference type="ARBA" id="ARBA00023125"/>
    </source>
</evidence>
<evidence type="ECO:0000256" key="9">
    <source>
        <dbReference type="ARBA" id="ARBA00022771"/>
    </source>
</evidence>
<feature type="compositionally biased region" description="Basic and acidic residues" evidence="14">
    <location>
        <begin position="588"/>
        <end position="598"/>
    </location>
</feature>
<feature type="region of interest" description="Disordered" evidence="14">
    <location>
        <begin position="1"/>
        <end position="43"/>
    </location>
</feature>
<feature type="compositionally biased region" description="Polar residues" evidence="14">
    <location>
        <begin position="11"/>
        <end position="24"/>
    </location>
</feature>
<dbReference type="GO" id="GO:0035282">
    <property type="term" value="P:segmentation"/>
    <property type="evidence" value="ECO:0007669"/>
    <property type="project" value="UniProtKB-KW"/>
</dbReference>
<dbReference type="Proteomes" id="UP001430953">
    <property type="component" value="Unassembled WGS sequence"/>
</dbReference>
<comment type="function">
    <text evidence="1">Gap class segmentation protein that controls development of head structures.</text>
</comment>
<evidence type="ECO:0000256" key="10">
    <source>
        <dbReference type="ARBA" id="ARBA00022833"/>
    </source>
</evidence>
<evidence type="ECO:0000256" key="14">
    <source>
        <dbReference type="SAM" id="MobiDB-lite"/>
    </source>
</evidence>
<evidence type="ECO:0000313" key="17">
    <source>
        <dbReference type="Proteomes" id="UP001430953"/>
    </source>
</evidence>
<evidence type="ECO:0000256" key="1">
    <source>
        <dbReference type="ARBA" id="ARBA00003983"/>
    </source>
</evidence>
<keyword evidence="12" id="KW-0539">Nucleus</keyword>
<organism evidence="16 17">
    <name type="scientific">Cardiocondyla obscurior</name>
    <dbReference type="NCBI Taxonomy" id="286306"/>
    <lineage>
        <taxon>Eukaryota</taxon>
        <taxon>Metazoa</taxon>
        <taxon>Ecdysozoa</taxon>
        <taxon>Arthropoda</taxon>
        <taxon>Hexapoda</taxon>
        <taxon>Insecta</taxon>
        <taxon>Pterygota</taxon>
        <taxon>Neoptera</taxon>
        <taxon>Endopterygota</taxon>
        <taxon>Hymenoptera</taxon>
        <taxon>Apocrita</taxon>
        <taxon>Aculeata</taxon>
        <taxon>Formicoidea</taxon>
        <taxon>Formicidae</taxon>
        <taxon>Myrmicinae</taxon>
        <taxon>Cardiocondyla</taxon>
    </lineage>
</organism>
<feature type="region of interest" description="Disordered" evidence="14">
    <location>
        <begin position="296"/>
        <end position="342"/>
    </location>
</feature>
<comment type="subcellular location">
    <subcellularLocation>
        <location evidence="2">Nucleus</location>
    </subcellularLocation>
</comment>
<keyword evidence="5" id="KW-0217">Developmental protein</keyword>
<dbReference type="EMBL" id="JADYXP020000022">
    <property type="protein sequence ID" value="KAL0103015.1"/>
    <property type="molecule type" value="Genomic_DNA"/>
</dbReference>
<feature type="region of interest" description="Disordered" evidence="14">
    <location>
        <begin position="354"/>
        <end position="382"/>
    </location>
</feature>
<accession>A0AAW2EJ95</accession>
<protein>
    <recommendedName>
        <fullName evidence="4">Protein hunchback</fullName>
    </recommendedName>
</protein>
<feature type="region of interest" description="Disordered" evidence="14">
    <location>
        <begin position="487"/>
        <end position="614"/>
    </location>
</feature>
<evidence type="ECO:0000256" key="5">
    <source>
        <dbReference type="ARBA" id="ARBA00022473"/>
    </source>
</evidence>
<name>A0AAW2EJ95_9HYME</name>
<dbReference type="GO" id="GO:0008270">
    <property type="term" value="F:zinc ion binding"/>
    <property type="evidence" value="ECO:0007669"/>
    <property type="project" value="UniProtKB-KW"/>
</dbReference>
<dbReference type="GO" id="GO:0005634">
    <property type="term" value="C:nucleus"/>
    <property type="evidence" value="ECO:0007669"/>
    <property type="project" value="UniProtKB-SubCell"/>
</dbReference>
<evidence type="ECO:0000313" key="16">
    <source>
        <dbReference type="EMBL" id="KAL0103015.1"/>
    </source>
</evidence>
<evidence type="ECO:0000256" key="8">
    <source>
        <dbReference type="ARBA" id="ARBA00022737"/>
    </source>
</evidence>
<sequence>MEGCEKESLGHDSNQQHHPLQQTTVKEDRCPFLSPTTPAWGDRNANEQTAEETNNNFSFSPSYLFSSAFPAAFKLESSTNKFSGNVGLTSIYSSIDSPADNESSMDATELYRKCKLCSNYVSTKRTDYVDHIIAHCTFNKSSYVEINYHLNGYADEELSDFGNEVDKGKGKKRSKISKPKYCSKCDFMATTKLSLWLHLREHFVRQDCSGYVCVKCPFATTFKHHMRFHWFSSHDDFKAFTCTECEYTCVSKSMLTSHMKTHSEVYQYNCGSCSYRTKFCNAMKKHLKDTLHEAGTMLNPDGTPNPSATIDVYGNKRGPRRKPYSEEKPDVTEEKPSTSGFIFPVSTLSTSMSSTMSGISSSPGSPKVPSPIQLSPRKVSPARIPVPRSNVVANVTTFNKPESENERSCPIVNPIASPRAKDHTPLPSPVFVMLCHLLSDIETRRDVDDEELARVFRLIRNSQKILSSSEPESSVEMIKASDIANGDSLYGVRSPEESSMLVDDPSTSTADEPSTSTADETSIFTLFSKPEQDETVPDEPLDLSMSSMTKTERRPQLQELIARSSTRRNKRKRKATKLEYPVSNESGDEARNANRGHAEPCTPPLSTESQSDLRKNGPINANAYTSQFVCQYCHIIFAHEIMYVMHMSFHNAKNPLICALCDHKSPNTIAFFLHLIRIKH</sequence>
<dbReference type="SUPFAM" id="SSF57667">
    <property type="entry name" value="beta-beta-alpha zinc fingers"/>
    <property type="match status" value="2"/>
</dbReference>
<keyword evidence="10" id="KW-0862">Zinc</keyword>
<dbReference type="PROSITE" id="PS50157">
    <property type="entry name" value="ZINC_FINGER_C2H2_2"/>
    <property type="match status" value="2"/>
</dbReference>
<dbReference type="GO" id="GO:0003677">
    <property type="term" value="F:DNA binding"/>
    <property type="evidence" value="ECO:0007669"/>
    <property type="project" value="UniProtKB-KW"/>
</dbReference>
<dbReference type="InterPro" id="IPR013087">
    <property type="entry name" value="Znf_C2H2_type"/>
</dbReference>
<feature type="compositionally biased region" description="Basic and acidic residues" evidence="14">
    <location>
        <begin position="323"/>
        <end position="336"/>
    </location>
</feature>
<keyword evidence="9 13" id="KW-0863">Zinc-finger</keyword>